<dbReference type="Pfam" id="PF03861">
    <property type="entry name" value="ANTAR"/>
    <property type="match status" value="1"/>
</dbReference>
<dbReference type="SUPFAM" id="SSF52172">
    <property type="entry name" value="CheY-like"/>
    <property type="match status" value="1"/>
</dbReference>
<dbReference type="InterPro" id="IPR005561">
    <property type="entry name" value="ANTAR"/>
</dbReference>
<feature type="modified residue" description="4-aspartylphosphate" evidence="1">
    <location>
        <position position="59"/>
    </location>
</feature>
<dbReference type="PANTHER" id="PTHR43367:SF1">
    <property type="entry name" value="TWO-COMPONENT RESPONSE REGULATOR-LIKE APRR6-RELATED"/>
    <property type="match status" value="1"/>
</dbReference>
<proteinExistence type="predicted"/>
<dbReference type="PANTHER" id="PTHR43367">
    <property type="match status" value="1"/>
</dbReference>
<sequence>MQSMTQSIKILIVDANPVRAAIIEEGLREAGSHEIVRVGGTNGLVAAIELHDPDVVVIDLEDPSRDALADMFLVSRHVRRPITMFVDQSDSASIEAAVEAGVSAYIVDGLKKERMQAILQTCISRFNAFRKLREELDEARSQLEERKLIDRAKGIVMRMKNLPEEEAYALLRRTAMNEKRKLVDIARSIITAAEVLK</sequence>
<dbReference type="EMBL" id="FNUY01000011">
    <property type="protein sequence ID" value="SEG74103.1"/>
    <property type="molecule type" value="Genomic_DNA"/>
</dbReference>
<dbReference type="InterPro" id="IPR008327">
    <property type="entry name" value="Sig_transdc_resp-reg_antiterm"/>
</dbReference>
<keyword evidence="1" id="KW-0597">Phosphoprotein</keyword>
<gene>
    <name evidence="4" type="ORF">SAMN04488115_11151</name>
</gene>
<dbReference type="PIRSF" id="PIRSF036382">
    <property type="entry name" value="RR_antiterm"/>
    <property type="match status" value="1"/>
</dbReference>
<dbReference type="InterPro" id="IPR011006">
    <property type="entry name" value="CheY-like_superfamily"/>
</dbReference>
<organism evidence="4 5">
    <name type="scientific">Bosea lathyri</name>
    <dbReference type="NCBI Taxonomy" id="1036778"/>
    <lineage>
        <taxon>Bacteria</taxon>
        <taxon>Pseudomonadati</taxon>
        <taxon>Pseudomonadota</taxon>
        <taxon>Alphaproteobacteria</taxon>
        <taxon>Hyphomicrobiales</taxon>
        <taxon>Boseaceae</taxon>
        <taxon>Bosea</taxon>
    </lineage>
</organism>
<evidence type="ECO:0000313" key="5">
    <source>
        <dbReference type="Proteomes" id="UP000236743"/>
    </source>
</evidence>
<dbReference type="InterPro" id="IPR036388">
    <property type="entry name" value="WH-like_DNA-bd_sf"/>
</dbReference>
<feature type="domain" description="ANTAR" evidence="3">
    <location>
        <begin position="129"/>
        <end position="190"/>
    </location>
</feature>
<dbReference type="GO" id="GO:0000160">
    <property type="term" value="P:phosphorelay signal transduction system"/>
    <property type="evidence" value="ECO:0007669"/>
    <property type="project" value="InterPro"/>
</dbReference>
<dbReference type="SMART" id="SM00448">
    <property type="entry name" value="REC"/>
    <property type="match status" value="1"/>
</dbReference>
<reference evidence="4 5" key="1">
    <citation type="submission" date="2016-10" db="EMBL/GenBank/DDBJ databases">
        <authorList>
            <person name="de Groot N.N."/>
        </authorList>
    </citation>
    <scope>NUCLEOTIDE SEQUENCE [LARGE SCALE GENOMIC DNA]</scope>
    <source>
        <strain evidence="4 5">DSM 26656</strain>
    </source>
</reference>
<dbReference type="Proteomes" id="UP000236743">
    <property type="component" value="Unassembled WGS sequence"/>
</dbReference>
<evidence type="ECO:0000259" key="3">
    <source>
        <dbReference type="PROSITE" id="PS50921"/>
    </source>
</evidence>
<dbReference type="InterPro" id="IPR001789">
    <property type="entry name" value="Sig_transdc_resp-reg_receiver"/>
</dbReference>
<dbReference type="SMART" id="SM01012">
    <property type="entry name" value="ANTAR"/>
    <property type="match status" value="1"/>
</dbReference>
<feature type="domain" description="Response regulatory" evidence="2">
    <location>
        <begin position="9"/>
        <end position="123"/>
    </location>
</feature>
<evidence type="ECO:0000259" key="2">
    <source>
        <dbReference type="PROSITE" id="PS50110"/>
    </source>
</evidence>
<dbReference type="Pfam" id="PF00072">
    <property type="entry name" value="Response_reg"/>
    <property type="match status" value="1"/>
</dbReference>
<dbReference type="AlphaFoldDB" id="A0A1H6CN58"/>
<evidence type="ECO:0000313" key="4">
    <source>
        <dbReference type="EMBL" id="SEG74103.1"/>
    </source>
</evidence>
<dbReference type="PROSITE" id="PS50921">
    <property type="entry name" value="ANTAR"/>
    <property type="match status" value="1"/>
</dbReference>
<keyword evidence="5" id="KW-1185">Reference proteome</keyword>
<dbReference type="GO" id="GO:0003723">
    <property type="term" value="F:RNA binding"/>
    <property type="evidence" value="ECO:0007669"/>
    <property type="project" value="InterPro"/>
</dbReference>
<protein>
    <submittedName>
        <fullName evidence="4">Response regulator receiver and ANTAR domain protein</fullName>
    </submittedName>
</protein>
<dbReference type="PROSITE" id="PS50110">
    <property type="entry name" value="RESPONSE_REGULATORY"/>
    <property type="match status" value="1"/>
</dbReference>
<dbReference type="Gene3D" id="3.40.50.2300">
    <property type="match status" value="1"/>
</dbReference>
<accession>A0A1H6CN58</accession>
<dbReference type="Gene3D" id="1.10.10.10">
    <property type="entry name" value="Winged helix-like DNA-binding domain superfamily/Winged helix DNA-binding domain"/>
    <property type="match status" value="1"/>
</dbReference>
<name>A0A1H6CN58_9HYPH</name>
<evidence type="ECO:0000256" key="1">
    <source>
        <dbReference type="PROSITE-ProRule" id="PRU00169"/>
    </source>
</evidence>